<dbReference type="EMBL" id="JAMOIL010000006">
    <property type="protein sequence ID" value="MCM0619816.1"/>
    <property type="molecule type" value="Genomic_DNA"/>
</dbReference>
<sequence length="62" mass="6486">MAYSLAEAAEATGMSASFLRGEIHNGRLASKRLGSTADGEPAGKYLIEVASLEAYIRALLDA</sequence>
<keyword evidence="2" id="KW-1185">Reference proteome</keyword>
<name>A0A9X2D608_9ACTN</name>
<proteinExistence type="predicted"/>
<comment type="caution">
    <text evidence="1">The sequence shown here is derived from an EMBL/GenBank/DDBJ whole genome shotgun (WGS) entry which is preliminary data.</text>
</comment>
<dbReference type="RefSeq" id="WP_250826566.1">
    <property type="nucleotide sequence ID" value="NZ_JAMOIL010000006.1"/>
</dbReference>
<gene>
    <name evidence="1" type="ORF">M8330_05860</name>
</gene>
<dbReference type="Proteomes" id="UP001139485">
    <property type="component" value="Unassembled WGS sequence"/>
</dbReference>
<evidence type="ECO:0000313" key="1">
    <source>
        <dbReference type="EMBL" id="MCM0619816.1"/>
    </source>
</evidence>
<protein>
    <submittedName>
        <fullName evidence="1">Helix-turn-helix domain-containing protein</fullName>
    </submittedName>
</protein>
<dbReference type="AlphaFoldDB" id="A0A9X2D608"/>
<reference evidence="1" key="1">
    <citation type="submission" date="2022-05" db="EMBL/GenBank/DDBJ databases">
        <authorList>
            <person name="Tuo L."/>
        </authorList>
    </citation>
    <scope>NUCLEOTIDE SEQUENCE</scope>
    <source>
        <strain evidence="1">BSK12Z-4</strain>
    </source>
</reference>
<evidence type="ECO:0000313" key="2">
    <source>
        <dbReference type="Proteomes" id="UP001139485"/>
    </source>
</evidence>
<organism evidence="1 2">
    <name type="scientific">Nocardioides bruguierae</name>
    <dbReference type="NCBI Taxonomy" id="2945102"/>
    <lineage>
        <taxon>Bacteria</taxon>
        <taxon>Bacillati</taxon>
        <taxon>Actinomycetota</taxon>
        <taxon>Actinomycetes</taxon>
        <taxon>Propionibacteriales</taxon>
        <taxon>Nocardioidaceae</taxon>
        <taxon>Nocardioides</taxon>
    </lineage>
</organism>
<accession>A0A9X2D608</accession>